<protein>
    <submittedName>
        <fullName evidence="4">Sulfatase</fullName>
    </submittedName>
</protein>
<dbReference type="InterPro" id="IPR017850">
    <property type="entry name" value="Alkaline_phosphatase_core_sf"/>
</dbReference>
<dbReference type="CDD" id="cd16148">
    <property type="entry name" value="sulfatase_like"/>
    <property type="match status" value="1"/>
</dbReference>
<reference evidence="5" key="1">
    <citation type="submission" date="2009-09" db="EMBL/GenBank/DDBJ databases">
        <title>The complete chromosome of Sebaldella termitidis ATCC 33386.</title>
        <authorList>
            <consortium name="US DOE Joint Genome Institute (JGI-PGF)"/>
            <person name="Lucas S."/>
            <person name="Copeland A."/>
            <person name="Lapidus A."/>
            <person name="Glavina del Rio T."/>
            <person name="Dalin E."/>
            <person name="Tice H."/>
            <person name="Bruce D."/>
            <person name="Goodwin L."/>
            <person name="Pitluck S."/>
            <person name="Kyrpides N."/>
            <person name="Mavromatis K."/>
            <person name="Ivanova N."/>
            <person name="Mikhailova N."/>
            <person name="Sims D."/>
            <person name="Meincke L."/>
            <person name="Brettin T."/>
            <person name="Detter J.C."/>
            <person name="Han C."/>
            <person name="Larimer F."/>
            <person name="Land M."/>
            <person name="Hauser L."/>
            <person name="Markowitz V."/>
            <person name="Cheng J.F."/>
            <person name="Hugenholtz P."/>
            <person name="Woyke T."/>
            <person name="Wu D."/>
            <person name="Eisen J.A."/>
        </authorList>
    </citation>
    <scope>NUCLEOTIDE SEQUENCE [LARGE SCALE GENOMIC DNA]</scope>
    <source>
        <strain evidence="5">ATCC 33386 / NCTC 11300</strain>
    </source>
</reference>
<dbReference type="Pfam" id="PF00884">
    <property type="entry name" value="Sulfatase"/>
    <property type="match status" value="1"/>
</dbReference>
<dbReference type="Proteomes" id="UP000000845">
    <property type="component" value="Chromosome"/>
</dbReference>
<dbReference type="EMBL" id="CP001739">
    <property type="protein sequence ID" value="ACZ07015.1"/>
    <property type="molecule type" value="Genomic_DNA"/>
</dbReference>
<keyword evidence="1" id="KW-0479">Metal-binding</keyword>
<evidence type="ECO:0000256" key="1">
    <source>
        <dbReference type="ARBA" id="ARBA00022723"/>
    </source>
</evidence>
<proteinExistence type="predicted"/>
<name>D1AJV8_SEBTE</name>
<reference evidence="4 5" key="2">
    <citation type="journal article" date="2010" name="Stand. Genomic Sci.">
        <title>Complete genome sequence of Sebaldella termitidis type strain (NCTC 11300).</title>
        <authorList>
            <person name="Harmon-Smith M."/>
            <person name="Celia L."/>
            <person name="Chertkov O."/>
            <person name="Lapidus A."/>
            <person name="Copeland A."/>
            <person name="Glavina Del Rio T."/>
            <person name="Nolan M."/>
            <person name="Lucas S."/>
            <person name="Tice H."/>
            <person name="Cheng J.F."/>
            <person name="Han C."/>
            <person name="Detter J.C."/>
            <person name="Bruce D."/>
            <person name="Goodwin L."/>
            <person name="Pitluck S."/>
            <person name="Pati A."/>
            <person name="Liolios K."/>
            <person name="Ivanova N."/>
            <person name="Mavromatis K."/>
            <person name="Mikhailova N."/>
            <person name="Chen A."/>
            <person name="Palaniappan K."/>
            <person name="Land M."/>
            <person name="Hauser L."/>
            <person name="Chang Y.J."/>
            <person name="Jeffries C.D."/>
            <person name="Brettin T."/>
            <person name="Goker M."/>
            <person name="Beck B."/>
            <person name="Bristow J."/>
            <person name="Eisen J.A."/>
            <person name="Markowitz V."/>
            <person name="Hugenholtz P."/>
            <person name="Kyrpides N.C."/>
            <person name="Klenk H.P."/>
            <person name="Chen F."/>
        </authorList>
    </citation>
    <scope>NUCLEOTIDE SEQUENCE [LARGE SCALE GENOMIC DNA]</scope>
    <source>
        <strain evidence="5">ATCC 33386 / NCTC 11300</strain>
    </source>
</reference>
<keyword evidence="5" id="KW-1185">Reference proteome</keyword>
<keyword evidence="2" id="KW-0378">Hydrolase</keyword>
<evidence type="ECO:0000256" key="2">
    <source>
        <dbReference type="ARBA" id="ARBA00022801"/>
    </source>
</evidence>
<feature type="domain" description="Sulfatase N-terminal" evidence="3">
    <location>
        <begin position="4"/>
        <end position="338"/>
    </location>
</feature>
<dbReference type="STRING" id="526218.Sterm_0130"/>
<dbReference type="AlphaFoldDB" id="D1AJV8"/>
<dbReference type="InterPro" id="IPR000917">
    <property type="entry name" value="Sulfatase_N"/>
</dbReference>
<evidence type="ECO:0000313" key="5">
    <source>
        <dbReference type="Proteomes" id="UP000000845"/>
    </source>
</evidence>
<dbReference type="KEGG" id="str:Sterm_0130"/>
<organism evidence="4 5">
    <name type="scientific">Sebaldella termitidis (strain ATCC 33386 / NCTC 11300)</name>
    <dbReference type="NCBI Taxonomy" id="526218"/>
    <lineage>
        <taxon>Bacteria</taxon>
        <taxon>Fusobacteriati</taxon>
        <taxon>Fusobacteriota</taxon>
        <taxon>Fusobacteriia</taxon>
        <taxon>Fusobacteriales</taxon>
        <taxon>Leptotrichiaceae</taxon>
        <taxon>Sebaldella</taxon>
    </lineage>
</organism>
<dbReference type="PANTHER" id="PTHR45953">
    <property type="entry name" value="IDURONATE 2-SULFATASE"/>
    <property type="match status" value="1"/>
</dbReference>
<dbReference type="GO" id="GO:0005737">
    <property type="term" value="C:cytoplasm"/>
    <property type="evidence" value="ECO:0007669"/>
    <property type="project" value="TreeGrafter"/>
</dbReference>
<dbReference type="GO" id="GO:0008484">
    <property type="term" value="F:sulfuric ester hydrolase activity"/>
    <property type="evidence" value="ECO:0007669"/>
    <property type="project" value="TreeGrafter"/>
</dbReference>
<evidence type="ECO:0000259" key="3">
    <source>
        <dbReference type="Pfam" id="PF00884"/>
    </source>
</evidence>
<dbReference type="HOGENOM" id="CLU_006332_14_0_0"/>
<dbReference type="RefSeq" id="WP_012859615.1">
    <property type="nucleotide sequence ID" value="NC_013517.1"/>
</dbReference>
<accession>D1AJV8</accession>
<dbReference type="Gene3D" id="3.40.720.10">
    <property type="entry name" value="Alkaline Phosphatase, subunit A"/>
    <property type="match status" value="1"/>
</dbReference>
<dbReference type="eggNOG" id="COG3119">
    <property type="taxonomic scope" value="Bacteria"/>
</dbReference>
<gene>
    <name evidence="4" type="ordered locus">Sterm_0130</name>
</gene>
<evidence type="ECO:0000313" key="4">
    <source>
        <dbReference type="EMBL" id="ACZ07015.1"/>
    </source>
</evidence>
<dbReference type="GO" id="GO:0046872">
    <property type="term" value="F:metal ion binding"/>
    <property type="evidence" value="ECO:0007669"/>
    <property type="project" value="UniProtKB-KW"/>
</dbReference>
<dbReference type="SUPFAM" id="SSF53649">
    <property type="entry name" value="Alkaline phosphatase-like"/>
    <property type="match status" value="1"/>
</dbReference>
<dbReference type="PANTHER" id="PTHR45953:SF1">
    <property type="entry name" value="IDURONATE 2-SULFATASE"/>
    <property type="match status" value="1"/>
</dbReference>
<sequence length="501" mass="59217">MKAIIIFFDSLNRHFLPNYGNDWVNAPNFKRLDEKTLTFDRSYVGSMPCMPARRELHTGRHNFLHREWGPLEPFDDSMPEILKKAGVYTHMITDHFHYWEDGGATFHNRFSSYEMIRGQEGDHWKGEAEYKEDKEFLSIPEPHSGSGKVSSLWRYDRINRKYMDTEEKQPQSKVFSLSCEFIEKNSSYNNWLLHIETFDPHEPFFVKDKYLEQYKDTYSGPEFDWPRGEVKESPEAVEHIRKKYAALVSMCDKNLGMILDLMDKHNMWEDTMLIVGTDHGFLLGEHGWWGKNLMPYYNEIANTPLFIWDPRSKKKNERRNAIVQMIDWAPTLLDYFDVAIPETMKGKSLKETIETDVPVRKECIYGVHGGHVNMYDGNYTYMRAPAFKENKPLYNYTLMPMHMNKLFSVDEIKDAELSEPVNYSKNVPVLKFRAEDKYKIYKYGTLIFDINNDPKQLYPVKDKALEQNLTEKLIKNMEFHESPKDQYTRLGLNMPKEKKNV</sequence>